<dbReference type="Pfam" id="PF21935">
    <property type="entry name" value="TetR_C_45"/>
    <property type="match status" value="1"/>
</dbReference>
<dbReference type="Pfam" id="PF00440">
    <property type="entry name" value="TetR_N"/>
    <property type="match status" value="1"/>
</dbReference>
<evidence type="ECO:0000256" key="3">
    <source>
        <dbReference type="ARBA" id="ARBA00023163"/>
    </source>
</evidence>
<dbReference type="PANTHER" id="PTHR30055">
    <property type="entry name" value="HTH-TYPE TRANSCRIPTIONAL REGULATOR RUTR"/>
    <property type="match status" value="1"/>
</dbReference>
<sequence length="218" mass="23981">MQERALATRSLILLGAARVFNQFGFNGSNLALAAEEAKVTKGAVYFHFSSKLELAKAVIAEQHRLVQEKIAENNRDEQRALAVMIASCQEFANLLQTDTVVKAGIRLTFEGPTFGLDVAGPYIDWIADMTQLALTAKEQGDINPDVDAKAFAMFLVGSFTGVQMVSEIISDRRELSKEIKNMWWSIGNTVFSEKARSDARISTLIEGPLEPLTPPEMA</sequence>
<keyword evidence="3" id="KW-0804">Transcription</keyword>
<dbReference type="EMBL" id="JAVDQF010000001">
    <property type="protein sequence ID" value="MDR6269635.1"/>
    <property type="molecule type" value="Genomic_DNA"/>
</dbReference>
<reference evidence="6 7" key="1">
    <citation type="submission" date="2023-07" db="EMBL/GenBank/DDBJ databases">
        <title>Sequencing the genomes of 1000 actinobacteria strains.</title>
        <authorList>
            <person name="Klenk H.-P."/>
        </authorList>
    </citation>
    <scope>NUCLEOTIDE SEQUENCE [LARGE SCALE GENOMIC DNA]</scope>
    <source>
        <strain evidence="6 7">DSM 14555</strain>
    </source>
</reference>
<dbReference type="InterPro" id="IPR036271">
    <property type="entry name" value="Tet_transcr_reg_TetR-rel_C_sf"/>
</dbReference>
<accession>A0ABU1JBV6</accession>
<keyword evidence="2 4" id="KW-0238">DNA-binding</keyword>
<dbReference type="InterPro" id="IPR009057">
    <property type="entry name" value="Homeodomain-like_sf"/>
</dbReference>
<dbReference type="NCBIfam" id="NF041196">
    <property type="entry name" value="ScbR_bind_reg"/>
    <property type="match status" value="1"/>
</dbReference>
<evidence type="ECO:0000256" key="2">
    <source>
        <dbReference type="ARBA" id="ARBA00023125"/>
    </source>
</evidence>
<dbReference type="PROSITE" id="PS50977">
    <property type="entry name" value="HTH_TETR_2"/>
    <property type="match status" value="1"/>
</dbReference>
<dbReference type="InterPro" id="IPR050109">
    <property type="entry name" value="HTH-type_TetR-like_transc_reg"/>
</dbReference>
<keyword evidence="1" id="KW-0805">Transcription regulation</keyword>
<dbReference type="Proteomes" id="UP001185069">
    <property type="component" value="Unassembled WGS sequence"/>
</dbReference>
<dbReference type="Gene3D" id="1.10.357.10">
    <property type="entry name" value="Tetracycline Repressor, domain 2"/>
    <property type="match status" value="1"/>
</dbReference>
<feature type="DNA-binding region" description="H-T-H motif" evidence="4">
    <location>
        <begin position="29"/>
        <end position="48"/>
    </location>
</feature>
<gene>
    <name evidence="6" type="ORF">JOE69_001873</name>
</gene>
<evidence type="ECO:0000313" key="7">
    <source>
        <dbReference type="Proteomes" id="UP001185069"/>
    </source>
</evidence>
<name>A0ABU1JBV6_9MICC</name>
<evidence type="ECO:0000256" key="1">
    <source>
        <dbReference type="ARBA" id="ARBA00023015"/>
    </source>
</evidence>
<evidence type="ECO:0000256" key="4">
    <source>
        <dbReference type="PROSITE-ProRule" id="PRU00335"/>
    </source>
</evidence>
<dbReference type="SUPFAM" id="SSF46689">
    <property type="entry name" value="Homeodomain-like"/>
    <property type="match status" value="1"/>
</dbReference>
<comment type="caution">
    <text evidence="6">The sequence shown here is derived from an EMBL/GenBank/DDBJ whole genome shotgun (WGS) entry which is preliminary data.</text>
</comment>
<dbReference type="InterPro" id="IPR054126">
    <property type="entry name" value="CprB_TetR_C"/>
</dbReference>
<organism evidence="6 7">
    <name type="scientific">Arthrobacter russicus</name>
    <dbReference type="NCBI Taxonomy" id="172040"/>
    <lineage>
        <taxon>Bacteria</taxon>
        <taxon>Bacillati</taxon>
        <taxon>Actinomycetota</taxon>
        <taxon>Actinomycetes</taxon>
        <taxon>Micrococcales</taxon>
        <taxon>Micrococcaceae</taxon>
        <taxon>Arthrobacter</taxon>
    </lineage>
</organism>
<protein>
    <submittedName>
        <fullName evidence="6">AcrR family transcriptional regulator</fullName>
    </submittedName>
</protein>
<proteinExistence type="predicted"/>
<dbReference type="InterPro" id="IPR047923">
    <property type="entry name" value="ArpA-like"/>
</dbReference>
<dbReference type="SUPFAM" id="SSF48498">
    <property type="entry name" value="Tetracyclin repressor-like, C-terminal domain"/>
    <property type="match status" value="1"/>
</dbReference>
<dbReference type="PRINTS" id="PR00455">
    <property type="entry name" value="HTHTETR"/>
</dbReference>
<dbReference type="InterPro" id="IPR001647">
    <property type="entry name" value="HTH_TetR"/>
</dbReference>
<dbReference type="PANTHER" id="PTHR30055:SF234">
    <property type="entry name" value="HTH-TYPE TRANSCRIPTIONAL REGULATOR BETI"/>
    <property type="match status" value="1"/>
</dbReference>
<evidence type="ECO:0000313" key="6">
    <source>
        <dbReference type="EMBL" id="MDR6269635.1"/>
    </source>
</evidence>
<dbReference type="RefSeq" id="WP_309798108.1">
    <property type="nucleotide sequence ID" value="NZ_BAAAHY010000005.1"/>
</dbReference>
<keyword evidence="7" id="KW-1185">Reference proteome</keyword>
<feature type="domain" description="HTH tetR-type" evidence="5">
    <location>
        <begin position="6"/>
        <end position="66"/>
    </location>
</feature>
<evidence type="ECO:0000259" key="5">
    <source>
        <dbReference type="PROSITE" id="PS50977"/>
    </source>
</evidence>